<sequence>MAITSGIIRSVFNARQRSTLGQTGVTIAPFNRPPNSAIPTPVGGDFSATPIFGKQGPITITFSKPIDFISITAKNSSVDGNVMVAFDANGKEVNRVEFGKGISFKLFTRRVELGEFQSTRRIETANIHRIELRPASDEQFIFWGDFKFREQDPALTKEDFGDETVDLPPRPENIQLSIPLQFRNIRVPGRSEASINLLFDIKPAIPAFNRSPDVTSTGLEVRPLPIDMELAIDNIALELTKGKVESFFDPDRELKTVVNFGNDFQTLLTNWQRDLNNLEDHAILVKLYRPLPVDIDTKELVWISRELTPSWLDTIFVKITEEAEIIFFLRPPNKNTETAQLFGREVSNVTLLDLIPSGAIQTSGSTVILSDSILEKFFTTDVAGVELNVDYADYNNFVHFSSAENRLIAFREKLLQVESLDQSLALQAAAASASLESGSLTDISGTFQFKSMQQLVEDRQVIVRGLDGYERFLFFDTGSFSGSLSGLVEDTILVRDNVSWPKDSNDIVLAVTSSASLAFFDTQTGIASDFDNLNQEALRNNVPLYLQNDPNSAEFITFLNMVGHLFDTIKLYIDDMPTIWDRDPSPDRGLPKDLLWQVADSLGIKLPNQYAIKELLDFTVGTATVTQETYRQAIAETWKRFIHNQVFIAKAKGTRTGLNALLNTYGVLPELVRVRESATPSSVFATSSFELFDELTRVIQFNSGASITMPFSASGLFSPATIECRFAASPGTGSFTSSMIMQGAVTSAVPLAQSWSVVLRTVGSAANQRGQLFLLDGAGTTVVTSSVDKFYNGDFYTVMLRQAESGSAVDFFVKRFEDDVFEFEFEASVTTGSITASFQTPNIVLGSGAATSSNDIRIDEFRLWSEVLTDETFNFHVQFPGMYAGNDFDSSNEKLVVRHSFGIPQNLAATASVPNESPFVNSASVADGFTSIASFPFNYLRTTRQTKRFTPNAGGSQFSSAKITIAPSASFRPDGLTTTGSATFPVLSRDKSILKTCVERKDDLKPDTRVGMYFTLAETINDSILRSLGNVDLNDLMGDPLNLYIDTYPELISRNLF</sequence>
<evidence type="ECO:0000313" key="1">
    <source>
        <dbReference type="EMBL" id="KKM61703.1"/>
    </source>
</evidence>
<dbReference type="EMBL" id="LAZR01011432">
    <property type="protein sequence ID" value="KKM61703.1"/>
    <property type="molecule type" value="Genomic_DNA"/>
</dbReference>
<feature type="non-terminal residue" evidence="1">
    <location>
        <position position="1057"/>
    </location>
</feature>
<name>A0A0F9IWP9_9ZZZZ</name>
<organism evidence="1">
    <name type="scientific">marine sediment metagenome</name>
    <dbReference type="NCBI Taxonomy" id="412755"/>
    <lineage>
        <taxon>unclassified sequences</taxon>
        <taxon>metagenomes</taxon>
        <taxon>ecological metagenomes</taxon>
    </lineage>
</organism>
<reference evidence="1" key="1">
    <citation type="journal article" date="2015" name="Nature">
        <title>Complex archaea that bridge the gap between prokaryotes and eukaryotes.</title>
        <authorList>
            <person name="Spang A."/>
            <person name="Saw J.H."/>
            <person name="Jorgensen S.L."/>
            <person name="Zaremba-Niedzwiedzka K."/>
            <person name="Martijn J."/>
            <person name="Lind A.E."/>
            <person name="van Eijk R."/>
            <person name="Schleper C."/>
            <person name="Guy L."/>
            <person name="Ettema T.J."/>
        </authorList>
    </citation>
    <scope>NUCLEOTIDE SEQUENCE</scope>
</reference>
<gene>
    <name evidence="1" type="ORF">LCGC14_1529050</name>
</gene>
<accession>A0A0F9IWP9</accession>
<dbReference type="AlphaFoldDB" id="A0A0F9IWP9"/>
<protein>
    <submittedName>
        <fullName evidence="1">Uncharacterized protein</fullName>
    </submittedName>
</protein>
<proteinExistence type="predicted"/>
<comment type="caution">
    <text evidence="1">The sequence shown here is derived from an EMBL/GenBank/DDBJ whole genome shotgun (WGS) entry which is preliminary data.</text>
</comment>